<keyword evidence="2" id="KW-1185">Reference proteome</keyword>
<dbReference type="Proteomes" id="UP001172386">
    <property type="component" value="Unassembled WGS sequence"/>
</dbReference>
<protein>
    <submittedName>
        <fullName evidence="1">Uncharacterized protein</fullName>
    </submittedName>
</protein>
<gene>
    <name evidence="1" type="ORF">H2198_010564</name>
</gene>
<organism evidence="1 2">
    <name type="scientific">Neophaeococcomyces mojaviensis</name>
    <dbReference type="NCBI Taxonomy" id="3383035"/>
    <lineage>
        <taxon>Eukaryota</taxon>
        <taxon>Fungi</taxon>
        <taxon>Dikarya</taxon>
        <taxon>Ascomycota</taxon>
        <taxon>Pezizomycotina</taxon>
        <taxon>Eurotiomycetes</taxon>
        <taxon>Chaetothyriomycetidae</taxon>
        <taxon>Chaetothyriales</taxon>
        <taxon>Chaetothyriales incertae sedis</taxon>
        <taxon>Neophaeococcomyces</taxon>
    </lineage>
</organism>
<evidence type="ECO:0000313" key="1">
    <source>
        <dbReference type="EMBL" id="KAJ9650117.1"/>
    </source>
</evidence>
<proteinExistence type="predicted"/>
<name>A0ACC2ZR59_9EURO</name>
<dbReference type="EMBL" id="JAPDRQ010000383">
    <property type="protein sequence ID" value="KAJ9650117.1"/>
    <property type="molecule type" value="Genomic_DNA"/>
</dbReference>
<reference evidence="1" key="1">
    <citation type="submission" date="2022-10" db="EMBL/GenBank/DDBJ databases">
        <title>Culturing micro-colonial fungi from biological soil crusts in the Mojave desert and describing Neophaeococcomyces mojavensis, and introducing the new genera and species Taxawa tesnikishii.</title>
        <authorList>
            <person name="Kurbessoian T."/>
            <person name="Stajich J.E."/>
        </authorList>
    </citation>
    <scope>NUCLEOTIDE SEQUENCE</scope>
    <source>
        <strain evidence="1">JES_112</strain>
    </source>
</reference>
<sequence>MASSNPIQRLIAYLLPGAFLLTSAKDWLTHGWVLGHLQTAIFHPGLLVADFPRYKEKAFASVWAIGGLICARDTPASVLPILANSGGVILDVGPGAGHQVSRFSNVEGIKAIYGAEPGESMHPALKKRAAQAGLGGKYHILNCEAKLKSLVPALIKAGLLNANDKQQLNPIFDEIVCIRVLCGIPDQDAVVQGLYDILKPGGRMVVCEHVINSGDSSKGGTVIGRFLQQLYMRIGWSALMGGCELTRDTLASLQKAAEKDGGWDEVMLELYEPYSTIPHIVGALVKK</sequence>
<evidence type="ECO:0000313" key="2">
    <source>
        <dbReference type="Proteomes" id="UP001172386"/>
    </source>
</evidence>
<comment type="caution">
    <text evidence="1">The sequence shown here is derived from an EMBL/GenBank/DDBJ whole genome shotgun (WGS) entry which is preliminary data.</text>
</comment>
<accession>A0ACC2ZR59</accession>